<feature type="region of interest" description="Disordered" evidence="1">
    <location>
        <begin position="139"/>
        <end position="159"/>
    </location>
</feature>
<feature type="non-terminal residue" evidence="2">
    <location>
        <position position="1"/>
    </location>
</feature>
<proteinExistence type="predicted"/>
<gene>
    <name evidence="2" type="ORF">CU098_003101</name>
</gene>
<dbReference type="AlphaFoldDB" id="A0A367IW12"/>
<evidence type="ECO:0000256" key="1">
    <source>
        <dbReference type="SAM" id="MobiDB-lite"/>
    </source>
</evidence>
<dbReference type="EMBL" id="PJQM01005320">
    <property type="protein sequence ID" value="RCH81893.1"/>
    <property type="molecule type" value="Genomic_DNA"/>
</dbReference>
<organism evidence="2 3">
    <name type="scientific">Rhizopus stolonifer</name>
    <name type="common">Rhizopus nigricans</name>
    <dbReference type="NCBI Taxonomy" id="4846"/>
    <lineage>
        <taxon>Eukaryota</taxon>
        <taxon>Fungi</taxon>
        <taxon>Fungi incertae sedis</taxon>
        <taxon>Mucoromycota</taxon>
        <taxon>Mucoromycotina</taxon>
        <taxon>Mucoromycetes</taxon>
        <taxon>Mucorales</taxon>
        <taxon>Mucorineae</taxon>
        <taxon>Rhizopodaceae</taxon>
        <taxon>Rhizopus</taxon>
    </lineage>
</organism>
<reference evidence="2 3" key="1">
    <citation type="journal article" date="2018" name="G3 (Bethesda)">
        <title>Phylogenetic and Phylogenomic Definition of Rhizopus Species.</title>
        <authorList>
            <person name="Gryganskyi A.P."/>
            <person name="Golan J."/>
            <person name="Dolatabadi S."/>
            <person name="Mondo S."/>
            <person name="Robb S."/>
            <person name="Idnurm A."/>
            <person name="Muszewska A."/>
            <person name="Steczkiewicz K."/>
            <person name="Masonjones S."/>
            <person name="Liao H.L."/>
            <person name="Gajdeczka M.T."/>
            <person name="Anike F."/>
            <person name="Vuek A."/>
            <person name="Anishchenko I.M."/>
            <person name="Voigt K."/>
            <person name="de Hoog G.S."/>
            <person name="Smith M.E."/>
            <person name="Heitman J."/>
            <person name="Vilgalys R."/>
            <person name="Stajich J.E."/>
        </authorList>
    </citation>
    <scope>NUCLEOTIDE SEQUENCE [LARGE SCALE GENOMIC DNA]</scope>
    <source>
        <strain evidence="2 3">LSU 92-RS-03</strain>
    </source>
</reference>
<keyword evidence="3" id="KW-1185">Reference proteome</keyword>
<name>A0A367IW12_RHIST</name>
<sequence length="274" mass="31735">LPTRHNFLTEAVKRLLETGEIDSSTSEPTLDSNTLITVTSDADQVKQYNDTGLIATPTPSFPIEHVPVVKLITPIKRALHDAELDLIPDDFYTKRHRRHELEEKKQKNREKERLKHGYYQQNQLVERIKTMDKSSLQSIVSSIRHRTKDESEEKKEDEETYLDTLHERLLKDATELLNRYEALGMSKPTAVVEGIEEFTEREVNPVFHEAVKVEAIRQKARQLSTFDKHVKPKVSSRRSSRHVTAFGVKLPEFGYADYELPKEILNFRLMNSGQ</sequence>
<dbReference type="OrthoDB" id="2555515at2759"/>
<protein>
    <submittedName>
        <fullName evidence="2">Uncharacterized protein</fullName>
    </submittedName>
</protein>
<evidence type="ECO:0000313" key="2">
    <source>
        <dbReference type="EMBL" id="RCH81893.1"/>
    </source>
</evidence>
<evidence type="ECO:0000313" key="3">
    <source>
        <dbReference type="Proteomes" id="UP000253551"/>
    </source>
</evidence>
<dbReference type="Proteomes" id="UP000253551">
    <property type="component" value="Unassembled WGS sequence"/>
</dbReference>
<comment type="caution">
    <text evidence="2">The sequence shown here is derived from an EMBL/GenBank/DDBJ whole genome shotgun (WGS) entry which is preliminary data.</text>
</comment>
<dbReference type="STRING" id="4846.A0A367IW12"/>
<accession>A0A367IW12</accession>